<dbReference type="Proteomes" id="UP000240505">
    <property type="component" value="Chromosome"/>
</dbReference>
<evidence type="ECO:0000259" key="1">
    <source>
        <dbReference type="Pfam" id="PF01965"/>
    </source>
</evidence>
<dbReference type="Gene3D" id="3.40.50.880">
    <property type="match status" value="1"/>
</dbReference>
<dbReference type="InterPro" id="IPR029062">
    <property type="entry name" value="Class_I_gatase-like"/>
</dbReference>
<evidence type="ECO:0000313" key="2">
    <source>
        <dbReference type="EMBL" id="AVR96752.1"/>
    </source>
</evidence>
<keyword evidence="2" id="KW-0808">Transferase</keyword>
<sequence>MKVYLVVVETLADWEIAYLTAELHSRRFFANPLAPFELVKVGLTSAPVHSMGGMALAPDLALDDVRMEQGDLLLLPGSDIWDQPQAQGALAFARARLEEGHNVAAICGATNGLAQVGALDRHAHTSNDLDFLKQTCPDYRGAELYRHEPAVRDRNLITATGLAPLEFSYEVFKLLDVLRPATLEAWYQLHKTREAKWFYALMESMQAKGQGAAPGT</sequence>
<reference evidence="2 3" key="1">
    <citation type="submission" date="2018-03" db="EMBL/GenBank/DDBJ databases">
        <title>Massilia armeniaca sp. nov., isolated from desert soil.</title>
        <authorList>
            <person name="Huang H."/>
            <person name="Ren M."/>
        </authorList>
    </citation>
    <scope>NUCLEOTIDE SEQUENCE [LARGE SCALE GENOMIC DNA]</scope>
    <source>
        <strain evidence="2 3">ZMN-3</strain>
    </source>
</reference>
<organism evidence="2 3">
    <name type="scientific">Pseudoduganella armeniaca</name>
    <dbReference type="NCBI Taxonomy" id="2072590"/>
    <lineage>
        <taxon>Bacteria</taxon>
        <taxon>Pseudomonadati</taxon>
        <taxon>Pseudomonadota</taxon>
        <taxon>Betaproteobacteria</taxon>
        <taxon>Burkholderiales</taxon>
        <taxon>Oxalobacteraceae</taxon>
        <taxon>Telluria group</taxon>
        <taxon>Pseudoduganella</taxon>
    </lineage>
</organism>
<dbReference type="InterPro" id="IPR002818">
    <property type="entry name" value="DJ-1/PfpI"/>
</dbReference>
<keyword evidence="3" id="KW-1185">Reference proteome</keyword>
<dbReference type="KEGG" id="masz:C9I28_14520"/>
<keyword evidence="2" id="KW-0315">Glutamine amidotransferase</keyword>
<accession>A0A2R4CB15</accession>
<dbReference type="EMBL" id="CP028324">
    <property type="protein sequence ID" value="AVR96752.1"/>
    <property type="molecule type" value="Genomic_DNA"/>
</dbReference>
<dbReference type="Pfam" id="PF01965">
    <property type="entry name" value="DJ-1_PfpI"/>
    <property type="match status" value="1"/>
</dbReference>
<dbReference type="OrthoDB" id="6003696at2"/>
<feature type="domain" description="DJ-1/PfpI" evidence="1">
    <location>
        <begin position="1"/>
        <end position="172"/>
    </location>
</feature>
<dbReference type="GO" id="GO:0016740">
    <property type="term" value="F:transferase activity"/>
    <property type="evidence" value="ECO:0007669"/>
    <property type="project" value="UniProtKB-KW"/>
</dbReference>
<protein>
    <submittedName>
        <fullName evidence="2">Glutamine amidotransferase</fullName>
    </submittedName>
</protein>
<gene>
    <name evidence="2" type="ORF">C9I28_14520</name>
</gene>
<dbReference type="CDD" id="cd03140">
    <property type="entry name" value="GATase1_PfpI_3"/>
    <property type="match status" value="1"/>
</dbReference>
<dbReference type="AlphaFoldDB" id="A0A2R4CB15"/>
<evidence type="ECO:0000313" key="3">
    <source>
        <dbReference type="Proteomes" id="UP000240505"/>
    </source>
</evidence>
<dbReference type="RefSeq" id="WP_107142101.1">
    <property type="nucleotide sequence ID" value="NZ_CP028324.1"/>
</dbReference>
<name>A0A2R4CB15_9BURK</name>
<dbReference type="SUPFAM" id="SSF52317">
    <property type="entry name" value="Class I glutamine amidotransferase-like"/>
    <property type="match status" value="1"/>
</dbReference>
<proteinExistence type="predicted"/>